<feature type="transmembrane region" description="Helical" evidence="6">
    <location>
        <begin position="317"/>
        <end position="336"/>
    </location>
</feature>
<dbReference type="PANTHER" id="PTHR30485:SF0">
    <property type="entry name" value="NI_FE-HYDROGENASE 1 B-TYPE CYTOCHROME SUBUNIT-RELATED"/>
    <property type="match status" value="1"/>
</dbReference>
<keyword evidence="4 6" id="KW-1133">Transmembrane helix</keyword>
<feature type="transmembrane region" description="Helical" evidence="6">
    <location>
        <begin position="356"/>
        <end position="376"/>
    </location>
</feature>
<dbReference type="GO" id="GO:0009055">
    <property type="term" value="F:electron transfer activity"/>
    <property type="evidence" value="ECO:0007669"/>
    <property type="project" value="InterPro"/>
</dbReference>
<gene>
    <name evidence="8" type="ORF">A2519_00765</name>
</gene>
<evidence type="ECO:0000313" key="8">
    <source>
        <dbReference type="EMBL" id="OGK04020.1"/>
    </source>
</evidence>
<dbReference type="InterPro" id="IPR011577">
    <property type="entry name" value="Cyt_b561_bac/Ni-Hgenase"/>
</dbReference>
<feature type="domain" description="Cytochrome b561 bacterial/Ni-hydrogenase" evidence="7">
    <location>
        <begin position="197"/>
        <end position="377"/>
    </location>
</feature>
<evidence type="ECO:0000313" key="9">
    <source>
        <dbReference type="Proteomes" id="UP000179243"/>
    </source>
</evidence>
<dbReference type="Gene3D" id="1.20.950.20">
    <property type="entry name" value="Transmembrane di-heme cytochromes, Chain C"/>
    <property type="match status" value="1"/>
</dbReference>
<proteinExistence type="predicted"/>
<feature type="transmembrane region" description="Helical" evidence="6">
    <location>
        <begin position="245"/>
        <end position="268"/>
    </location>
</feature>
<dbReference type="SUPFAM" id="SSF48695">
    <property type="entry name" value="Multiheme cytochromes"/>
    <property type="match status" value="1"/>
</dbReference>
<keyword evidence="5 6" id="KW-0472">Membrane</keyword>
<organism evidence="8 9">
    <name type="scientific">Candidatus Raymondbacteria bacterium RIFOXYD12_FULL_49_13</name>
    <dbReference type="NCBI Taxonomy" id="1817890"/>
    <lineage>
        <taxon>Bacteria</taxon>
        <taxon>Raymondiibacteriota</taxon>
    </lineage>
</organism>
<dbReference type="InterPro" id="IPR036280">
    <property type="entry name" value="Multihaem_cyt_sf"/>
</dbReference>
<feature type="transmembrane region" description="Helical" evidence="6">
    <location>
        <begin position="144"/>
        <end position="167"/>
    </location>
</feature>
<dbReference type="InterPro" id="IPR016174">
    <property type="entry name" value="Di-haem_cyt_TM"/>
</dbReference>
<evidence type="ECO:0000256" key="2">
    <source>
        <dbReference type="ARBA" id="ARBA00022475"/>
    </source>
</evidence>
<evidence type="ECO:0000256" key="4">
    <source>
        <dbReference type="ARBA" id="ARBA00022989"/>
    </source>
</evidence>
<comment type="subcellular location">
    <subcellularLocation>
        <location evidence="1">Cell membrane</location>
        <topology evidence="1">Multi-pass membrane protein</topology>
    </subcellularLocation>
</comment>
<dbReference type="GO" id="GO:0005886">
    <property type="term" value="C:plasma membrane"/>
    <property type="evidence" value="ECO:0007669"/>
    <property type="project" value="UniProtKB-SubCell"/>
</dbReference>
<evidence type="ECO:0000256" key="6">
    <source>
        <dbReference type="SAM" id="Phobius"/>
    </source>
</evidence>
<keyword evidence="3 6" id="KW-0812">Transmembrane</keyword>
<accession>A0A1F7FBH4</accession>
<dbReference type="GO" id="GO:0020037">
    <property type="term" value="F:heme binding"/>
    <property type="evidence" value="ECO:0007669"/>
    <property type="project" value="TreeGrafter"/>
</dbReference>
<dbReference type="SUPFAM" id="SSF81342">
    <property type="entry name" value="Transmembrane di-heme cytochromes"/>
    <property type="match status" value="1"/>
</dbReference>
<evidence type="ECO:0000256" key="3">
    <source>
        <dbReference type="ARBA" id="ARBA00022692"/>
    </source>
</evidence>
<comment type="caution">
    <text evidence="8">The sequence shown here is derived from an EMBL/GenBank/DDBJ whole genome shotgun (WGS) entry which is preliminary data.</text>
</comment>
<dbReference type="Pfam" id="PF01292">
    <property type="entry name" value="Ni_hydr_CYTB"/>
    <property type="match status" value="1"/>
</dbReference>
<name>A0A1F7FBH4_UNCRA</name>
<dbReference type="EMBL" id="MFYX01000077">
    <property type="protein sequence ID" value="OGK04020.1"/>
    <property type="molecule type" value="Genomic_DNA"/>
</dbReference>
<dbReference type="InterPro" id="IPR051542">
    <property type="entry name" value="Hydrogenase_cytochrome"/>
</dbReference>
<dbReference type="CDD" id="cd08168">
    <property type="entry name" value="Cytochrom_C3"/>
    <property type="match status" value="1"/>
</dbReference>
<dbReference type="GO" id="GO:0022904">
    <property type="term" value="P:respiratory electron transport chain"/>
    <property type="evidence" value="ECO:0007669"/>
    <property type="project" value="InterPro"/>
</dbReference>
<dbReference type="PANTHER" id="PTHR30485">
    <property type="entry name" value="NI/FE-HYDROGENASE 1 B-TYPE CYTOCHROME SUBUNIT"/>
    <property type="match status" value="1"/>
</dbReference>
<sequence>MPQYGAIKAVECANCHDDIAVIVGQSPHGKNGHGPSCSRCHGAHAIAKHSEQPDAAAMLSSAQKCGSCHQHMYKSFALSYHGLALRTGSAQSATCTNCHGSHAVHANRDSMAAACASCHPGANDRFLQGRMHVFTESKTPAILYWIRLLYLAFIVVVIGGMIVHNGLDLIKRTRVRLTQWREKTLLPVHGNEKFVRMTLNERFQHGVLLVSFITLVITGFMLRYPDSWWAAPLFALSPKVAVARALLHRIAGVAMLLAGIYHIGYAIFTKRGRNLIRDIFPKFSDLKDSFAYVLYNLGLRKEKPRFDRFSYIEKSEYWAMVWGTIIMGATGLFMWFENFFMARFTKLGWDIARTIHFYEAVLAGLAILVWHFYFVVLSIDICPFKRAWITGKISEAEMLEDHPLELERIKAAEFKRLEEK</sequence>
<keyword evidence="2" id="KW-1003">Cell membrane</keyword>
<evidence type="ECO:0000256" key="5">
    <source>
        <dbReference type="ARBA" id="ARBA00023136"/>
    </source>
</evidence>
<evidence type="ECO:0000259" key="7">
    <source>
        <dbReference type="Pfam" id="PF01292"/>
    </source>
</evidence>
<dbReference type="Gene3D" id="3.90.10.10">
    <property type="entry name" value="Cytochrome C3"/>
    <property type="match status" value="1"/>
</dbReference>
<dbReference type="Proteomes" id="UP000179243">
    <property type="component" value="Unassembled WGS sequence"/>
</dbReference>
<evidence type="ECO:0000256" key="1">
    <source>
        <dbReference type="ARBA" id="ARBA00004651"/>
    </source>
</evidence>
<reference evidence="8 9" key="1">
    <citation type="journal article" date="2016" name="Nat. Commun.">
        <title>Thousands of microbial genomes shed light on interconnected biogeochemical processes in an aquifer system.</title>
        <authorList>
            <person name="Anantharaman K."/>
            <person name="Brown C.T."/>
            <person name="Hug L.A."/>
            <person name="Sharon I."/>
            <person name="Castelle C.J."/>
            <person name="Probst A.J."/>
            <person name="Thomas B.C."/>
            <person name="Singh A."/>
            <person name="Wilkins M.J."/>
            <person name="Karaoz U."/>
            <person name="Brodie E.L."/>
            <person name="Williams K.H."/>
            <person name="Hubbard S.S."/>
            <person name="Banfield J.F."/>
        </authorList>
    </citation>
    <scope>NUCLEOTIDE SEQUENCE [LARGE SCALE GENOMIC DNA]</scope>
</reference>
<protein>
    <recommendedName>
        <fullName evidence="7">Cytochrome b561 bacterial/Ni-hydrogenase domain-containing protein</fullName>
    </recommendedName>
</protein>
<dbReference type="AlphaFoldDB" id="A0A1F7FBH4"/>
<feature type="transmembrane region" description="Helical" evidence="6">
    <location>
        <begin position="206"/>
        <end position="225"/>
    </location>
</feature>